<comment type="subcellular location">
    <subcellularLocation>
        <location evidence="1">Membrane</location>
        <topology evidence="1">Multi-pass membrane protein</topology>
    </subcellularLocation>
</comment>
<evidence type="ECO:0000313" key="8">
    <source>
        <dbReference type="EMBL" id="RUL83952.1"/>
    </source>
</evidence>
<dbReference type="Pfam" id="PF03741">
    <property type="entry name" value="TerC"/>
    <property type="match status" value="1"/>
</dbReference>
<reference evidence="8 9" key="1">
    <citation type="submission" date="2018-12" db="EMBL/GenBank/DDBJ databases">
        <authorList>
            <person name="Toschakov S.V."/>
        </authorList>
    </citation>
    <scope>NUCLEOTIDE SEQUENCE [LARGE SCALE GENOMIC DNA]</scope>
    <source>
        <strain evidence="8 9">GM2012</strain>
    </source>
</reference>
<feature type="region of interest" description="Disordered" evidence="6">
    <location>
        <begin position="1"/>
        <end position="38"/>
    </location>
</feature>
<organism evidence="8 9">
    <name type="scientific">Tautonia sociabilis</name>
    <dbReference type="NCBI Taxonomy" id="2080755"/>
    <lineage>
        <taxon>Bacteria</taxon>
        <taxon>Pseudomonadati</taxon>
        <taxon>Planctomycetota</taxon>
        <taxon>Planctomycetia</taxon>
        <taxon>Isosphaerales</taxon>
        <taxon>Isosphaeraceae</taxon>
        <taxon>Tautonia</taxon>
    </lineage>
</organism>
<dbReference type="PANTHER" id="PTHR30238">
    <property type="entry name" value="MEMBRANE BOUND PREDICTED REDOX MODULATOR"/>
    <property type="match status" value="1"/>
</dbReference>
<accession>A0A432MEK1</accession>
<dbReference type="InterPro" id="IPR005496">
    <property type="entry name" value="Integral_membrane_TerC"/>
</dbReference>
<evidence type="ECO:0000256" key="4">
    <source>
        <dbReference type="ARBA" id="ARBA00022989"/>
    </source>
</evidence>
<dbReference type="PANTHER" id="PTHR30238:SF4">
    <property type="entry name" value="SLL1022 PROTEIN"/>
    <property type="match status" value="1"/>
</dbReference>
<feature type="transmembrane region" description="Helical" evidence="7">
    <location>
        <begin position="47"/>
        <end position="74"/>
    </location>
</feature>
<evidence type="ECO:0000256" key="2">
    <source>
        <dbReference type="ARBA" id="ARBA00007511"/>
    </source>
</evidence>
<feature type="transmembrane region" description="Helical" evidence="7">
    <location>
        <begin position="150"/>
        <end position="172"/>
    </location>
</feature>
<reference evidence="8 9" key="2">
    <citation type="submission" date="2019-01" db="EMBL/GenBank/DDBJ databases">
        <title>Tautonia sociabilis, a novel thermotolerant planctomycete of Isosphaeraceae family, isolated from a 4000 m deep subterranean habitat.</title>
        <authorList>
            <person name="Kovaleva O.L."/>
            <person name="Elcheninov A.G."/>
            <person name="Van Heerden E."/>
            <person name="Toshchakov S.V."/>
            <person name="Novikov A."/>
            <person name="Bonch-Osmolovskaya E.A."/>
            <person name="Kublanov I.V."/>
        </authorList>
    </citation>
    <scope>NUCLEOTIDE SEQUENCE [LARGE SCALE GENOMIC DNA]</scope>
    <source>
        <strain evidence="8 9">GM2012</strain>
    </source>
</reference>
<keyword evidence="3 7" id="KW-0812">Transmembrane</keyword>
<gene>
    <name evidence="8" type="ORF">TsocGM_21255</name>
</gene>
<dbReference type="Proteomes" id="UP000280296">
    <property type="component" value="Unassembled WGS sequence"/>
</dbReference>
<keyword evidence="4 7" id="KW-1133">Transmembrane helix</keyword>
<evidence type="ECO:0000256" key="3">
    <source>
        <dbReference type="ARBA" id="ARBA00022692"/>
    </source>
</evidence>
<dbReference type="NCBIfam" id="TIGR03717">
    <property type="entry name" value="R_switched_YjbE"/>
    <property type="match status" value="1"/>
</dbReference>
<evidence type="ECO:0000313" key="9">
    <source>
        <dbReference type="Proteomes" id="UP000280296"/>
    </source>
</evidence>
<feature type="transmembrane region" description="Helical" evidence="7">
    <location>
        <begin position="86"/>
        <end position="107"/>
    </location>
</feature>
<feature type="transmembrane region" description="Helical" evidence="7">
    <location>
        <begin position="178"/>
        <end position="195"/>
    </location>
</feature>
<dbReference type="GO" id="GO:0016020">
    <property type="term" value="C:membrane"/>
    <property type="evidence" value="ECO:0007669"/>
    <property type="project" value="UniProtKB-SubCell"/>
</dbReference>
<evidence type="ECO:0000256" key="1">
    <source>
        <dbReference type="ARBA" id="ARBA00004141"/>
    </source>
</evidence>
<dbReference type="AlphaFoldDB" id="A0A432MEK1"/>
<evidence type="ECO:0000256" key="7">
    <source>
        <dbReference type="SAM" id="Phobius"/>
    </source>
</evidence>
<evidence type="ECO:0000256" key="5">
    <source>
        <dbReference type="ARBA" id="ARBA00023136"/>
    </source>
</evidence>
<protein>
    <submittedName>
        <fullName evidence="8">TerC family protein</fullName>
    </submittedName>
</protein>
<feature type="transmembrane region" description="Helical" evidence="7">
    <location>
        <begin position="207"/>
        <end position="225"/>
    </location>
</feature>
<proteinExistence type="inferred from homology"/>
<comment type="caution">
    <text evidence="8">The sequence shown here is derived from an EMBL/GenBank/DDBJ whole genome shotgun (WGS) entry which is preliminary data.</text>
</comment>
<comment type="similarity">
    <text evidence="2">Belongs to the TerC family.</text>
</comment>
<keyword evidence="9" id="KW-1185">Reference proteome</keyword>
<name>A0A432MEK1_9BACT</name>
<evidence type="ECO:0000256" key="6">
    <source>
        <dbReference type="SAM" id="MobiDB-lite"/>
    </source>
</evidence>
<dbReference type="EMBL" id="RYZH01000054">
    <property type="protein sequence ID" value="RUL83952.1"/>
    <property type="molecule type" value="Genomic_DNA"/>
</dbReference>
<dbReference type="InterPro" id="IPR022301">
    <property type="entry name" value="Integral_membrane_YjbE"/>
</dbReference>
<sequence length="277" mass="29425">MIGASRGRPRCAPGTSTRRRHPPEGRDPGWAGSQRARRGDAPLEPSLLAFASLFQIILINVVLSGDNALVIAMASRHLPPHQRKAAMLWGGAMAITLRLVLTLAVSFVMLVPGVRFLGALLLVGIACKLLQDEDQSAEHGCPMPTGLRTAVFRIAVADIVMSLDNVVAIAGVSDSNPVLLVVGLAISIVMILAFSQVIFELMARMRWIVYAGTGVLALTAAGMMLHDLETLGFALARPTLAESLPPWASWGFRGAVVGACLTSSRWWPKPAPAAEPA</sequence>
<keyword evidence="5 7" id="KW-0472">Membrane</keyword>